<accession>A0A151GVK8</accession>
<sequence>MAQDPPTITRRLPLAASSISPTSSTSSRLVPSEGLLQGRRLVEPPNACSSGDAQPCRRTVSDRRPHQQRAAGSRLVLRSRLPSCPRLDKLPNEVLLQILGFLDVNDLLSTSRTSHLFRSLSLAPILHQYRLRRTRHLLPPLLSSPSRPSVADLMAQHIFLTHTSVVSRRLSRSLVSIRLGRRLAARPDPAALVDRSLLPKECVPGLTAVHVSPALLAKRKAVEMERVKDGLRRWVAATWTREVHEREEGVRRLEESRGVGRVWRLRRFWERVSKGVALAQAQTA</sequence>
<dbReference type="InParanoid" id="A0A151GVK8"/>
<dbReference type="Gene3D" id="1.20.1280.50">
    <property type="match status" value="1"/>
</dbReference>
<evidence type="ECO:0000313" key="4">
    <source>
        <dbReference type="Proteomes" id="UP000076580"/>
    </source>
</evidence>
<name>A0A151GVK8_DRECN</name>
<evidence type="ECO:0000259" key="2">
    <source>
        <dbReference type="PROSITE" id="PS50181"/>
    </source>
</evidence>
<evidence type="ECO:0000256" key="1">
    <source>
        <dbReference type="SAM" id="MobiDB-lite"/>
    </source>
</evidence>
<feature type="domain" description="F-box" evidence="2">
    <location>
        <begin position="84"/>
        <end position="120"/>
    </location>
</feature>
<comment type="caution">
    <text evidence="3">The sequence shown here is derived from an EMBL/GenBank/DDBJ whole genome shotgun (WGS) entry which is preliminary data.</text>
</comment>
<dbReference type="Gene3D" id="6.10.140.2040">
    <property type="match status" value="1"/>
</dbReference>
<organism evidence="3 4">
    <name type="scientific">Drechmeria coniospora</name>
    <name type="common">Nematophagous fungus</name>
    <name type="synonym">Meria coniospora</name>
    <dbReference type="NCBI Taxonomy" id="98403"/>
    <lineage>
        <taxon>Eukaryota</taxon>
        <taxon>Fungi</taxon>
        <taxon>Dikarya</taxon>
        <taxon>Ascomycota</taxon>
        <taxon>Pezizomycotina</taxon>
        <taxon>Sordariomycetes</taxon>
        <taxon>Hypocreomycetidae</taxon>
        <taxon>Hypocreales</taxon>
        <taxon>Ophiocordycipitaceae</taxon>
        <taxon>Drechmeria</taxon>
    </lineage>
</organism>
<dbReference type="InterPro" id="IPR001810">
    <property type="entry name" value="F-box_dom"/>
</dbReference>
<protein>
    <submittedName>
        <fullName evidence="3">F-box domain-containing protein</fullName>
    </submittedName>
</protein>
<feature type="compositionally biased region" description="Low complexity" evidence="1">
    <location>
        <begin position="12"/>
        <end position="27"/>
    </location>
</feature>
<dbReference type="RefSeq" id="XP_040660488.1">
    <property type="nucleotide sequence ID" value="XM_040799605.1"/>
</dbReference>
<keyword evidence="4" id="KW-1185">Reference proteome</keyword>
<evidence type="ECO:0000313" key="3">
    <source>
        <dbReference type="EMBL" id="KYK61136.1"/>
    </source>
</evidence>
<dbReference type="PROSITE" id="PS50181">
    <property type="entry name" value="FBOX"/>
    <property type="match status" value="1"/>
</dbReference>
<dbReference type="GeneID" id="63714920"/>
<dbReference type="AlphaFoldDB" id="A0A151GVK8"/>
<dbReference type="InterPro" id="IPR036047">
    <property type="entry name" value="F-box-like_dom_sf"/>
</dbReference>
<dbReference type="SMART" id="SM00256">
    <property type="entry name" value="FBOX"/>
    <property type="match status" value="1"/>
</dbReference>
<dbReference type="STRING" id="98403.A0A151GVK8"/>
<feature type="region of interest" description="Disordered" evidence="1">
    <location>
        <begin position="1"/>
        <end position="73"/>
    </location>
</feature>
<reference evidence="3 4" key="1">
    <citation type="journal article" date="2016" name="Sci. Rep.">
        <title>Insights into Adaptations to a Near-Obligate Nematode Endoparasitic Lifestyle from the Finished Genome of Drechmeria coniospora.</title>
        <authorList>
            <person name="Zhang L."/>
            <person name="Zhou Z."/>
            <person name="Guo Q."/>
            <person name="Fokkens L."/>
            <person name="Miskei M."/>
            <person name="Pocsi I."/>
            <person name="Zhang W."/>
            <person name="Chen M."/>
            <person name="Wang L."/>
            <person name="Sun Y."/>
            <person name="Donzelli B.G."/>
            <person name="Gibson D.M."/>
            <person name="Nelson D.R."/>
            <person name="Luo J.G."/>
            <person name="Rep M."/>
            <person name="Liu H."/>
            <person name="Yang S."/>
            <person name="Wang J."/>
            <person name="Krasnoff S.B."/>
            <person name="Xu Y."/>
            <person name="Molnar I."/>
            <person name="Lin M."/>
        </authorList>
    </citation>
    <scope>NUCLEOTIDE SEQUENCE [LARGE SCALE GENOMIC DNA]</scope>
    <source>
        <strain evidence="3 4">ARSEF 6962</strain>
    </source>
</reference>
<proteinExistence type="predicted"/>
<dbReference type="EMBL" id="LAYC01000001">
    <property type="protein sequence ID" value="KYK61136.1"/>
    <property type="molecule type" value="Genomic_DNA"/>
</dbReference>
<dbReference type="Pfam" id="PF12937">
    <property type="entry name" value="F-box-like"/>
    <property type="match status" value="1"/>
</dbReference>
<gene>
    <name evidence="3" type="ORF">DCS_02277</name>
</gene>
<dbReference type="Proteomes" id="UP000076580">
    <property type="component" value="Chromosome 01"/>
</dbReference>
<dbReference type="SUPFAM" id="SSF81383">
    <property type="entry name" value="F-box domain"/>
    <property type="match status" value="1"/>
</dbReference>